<accession>A0ABU7P400</accession>
<evidence type="ECO:0000256" key="2">
    <source>
        <dbReference type="SAM" id="SignalP"/>
    </source>
</evidence>
<keyword evidence="4" id="KW-1185">Reference proteome</keyword>
<reference evidence="3 4" key="1">
    <citation type="submission" date="2023-12" db="EMBL/GenBank/DDBJ databases">
        <title>Streptomyces sp. V4-01.</title>
        <authorList>
            <person name="Somphong A."/>
            <person name="Phongsopitanun W."/>
        </authorList>
    </citation>
    <scope>NUCLEOTIDE SEQUENCE [LARGE SCALE GENOMIC DNA]</scope>
    <source>
        <strain evidence="3 4">V4-01</strain>
    </source>
</reference>
<protein>
    <submittedName>
        <fullName evidence="3">Uncharacterized protein</fullName>
    </submittedName>
</protein>
<sequence>MHAASYFLMAALAAAHPRLFAAARAHGATASPDTNDDPPGEGDPAGAASACRSPTSRCPMPARTPTAGPP</sequence>
<evidence type="ECO:0000313" key="3">
    <source>
        <dbReference type="EMBL" id="MEE4540531.1"/>
    </source>
</evidence>
<feature type="region of interest" description="Disordered" evidence="1">
    <location>
        <begin position="24"/>
        <end position="70"/>
    </location>
</feature>
<gene>
    <name evidence="3" type="ORF">V2S66_00935</name>
</gene>
<dbReference type="Proteomes" id="UP001344658">
    <property type="component" value="Unassembled WGS sequence"/>
</dbReference>
<dbReference type="EMBL" id="JAZEWV010000001">
    <property type="protein sequence ID" value="MEE4540531.1"/>
    <property type="molecule type" value="Genomic_DNA"/>
</dbReference>
<evidence type="ECO:0000256" key="1">
    <source>
        <dbReference type="SAM" id="MobiDB-lite"/>
    </source>
</evidence>
<feature type="chain" id="PRO_5046591362" evidence="2">
    <location>
        <begin position="22"/>
        <end position="70"/>
    </location>
</feature>
<evidence type="ECO:0000313" key="4">
    <source>
        <dbReference type="Proteomes" id="UP001344658"/>
    </source>
</evidence>
<organism evidence="3 4">
    <name type="scientific">Actinacidiphila polyblastidii</name>
    <dbReference type="NCBI Taxonomy" id="3110430"/>
    <lineage>
        <taxon>Bacteria</taxon>
        <taxon>Bacillati</taxon>
        <taxon>Actinomycetota</taxon>
        <taxon>Actinomycetes</taxon>
        <taxon>Kitasatosporales</taxon>
        <taxon>Streptomycetaceae</taxon>
        <taxon>Actinacidiphila</taxon>
    </lineage>
</organism>
<proteinExistence type="predicted"/>
<dbReference type="RefSeq" id="WP_330792321.1">
    <property type="nucleotide sequence ID" value="NZ_JAZEWV010000001.1"/>
</dbReference>
<name>A0ABU7P400_9ACTN</name>
<feature type="signal peptide" evidence="2">
    <location>
        <begin position="1"/>
        <end position="21"/>
    </location>
</feature>
<keyword evidence="2" id="KW-0732">Signal</keyword>
<comment type="caution">
    <text evidence="3">The sequence shown here is derived from an EMBL/GenBank/DDBJ whole genome shotgun (WGS) entry which is preliminary data.</text>
</comment>